<dbReference type="GO" id="GO:0044281">
    <property type="term" value="P:small molecule metabolic process"/>
    <property type="evidence" value="ECO:0007669"/>
    <property type="project" value="UniProtKB-ARBA"/>
</dbReference>
<dbReference type="STRING" id="1420916.AU14_18865"/>
<dbReference type="EMBL" id="CP007151">
    <property type="protein sequence ID" value="AHI30319.1"/>
    <property type="molecule type" value="Genomic_DNA"/>
</dbReference>
<name>W5YN15_9GAMM</name>
<dbReference type="RefSeq" id="WP_041343300.1">
    <property type="nucleotide sequence ID" value="NZ_CP007151.1"/>
</dbReference>
<dbReference type="Gene3D" id="3.40.50.970">
    <property type="match status" value="1"/>
</dbReference>
<sequence>MPWVPLWRAPDQPVIALIGDGTAMYTIQSLWTMAREQLNVTSIILSLSVSKALKRKLAP</sequence>
<dbReference type="InterPro" id="IPR011766">
    <property type="entry name" value="TPP_enzyme_TPP-bd"/>
</dbReference>
<dbReference type="SUPFAM" id="SSF52518">
    <property type="entry name" value="Thiamin diphosphate-binding fold (THDP-binding)"/>
    <property type="match status" value="1"/>
</dbReference>
<accession>W5YN15</accession>
<organism evidence="2 3">
    <name type="scientific">Marinobacter similis</name>
    <dbReference type="NCBI Taxonomy" id="1420916"/>
    <lineage>
        <taxon>Bacteria</taxon>
        <taxon>Pseudomonadati</taxon>
        <taxon>Pseudomonadota</taxon>
        <taxon>Gammaproteobacteria</taxon>
        <taxon>Pseudomonadales</taxon>
        <taxon>Marinobacteraceae</taxon>
        <taxon>Marinobacter</taxon>
    </lineage>
</organism>
<feature type="domain" description="Thiamine pyrophosphate enzyme TPP-binding" evidence="1">
    <location>
        <begin position="9"/>
        <end position="45"/>
    </location>
</feature>
<protein>
    <recommendedName>
        <fullName evidence="1">Thiamine pyrophosphate enzyme TPP-binding domain-containing protein</fullName>
    </recommendedName>
</protein>
<dbReference type="Pfam" id="PF02775">
    <property type="entry name" value="TPP_enzyme_C"/>
    <property type="match status" value="1"/>
</dbReference>
<dbReference type="KEGG" id="msx:AU14_18865"/>
<dbReference type="Proteomes" id="UP000061489">
    <property type="component" value="Chromosome"/>
</dbReference>
<gene>
    <name evidence="2" type="ORF">AU14_18865</name>
</gene>
<dbReference type="AlphaFoldDB" id="W5YN15"/>
<proteinExistence type="predicted"/>
<evidence type="ECO:0000313" key="2">
    <source>
        <dbReference type="EMBL" id="AHI30319.1"/>
    </source>
</evidence>
<evidence type="ECO:0000313" key="3">
    <source>
        <dbReference type="Proteomes" id="UP000061489"/>
    </source>
</evidence>
<dbReference type="GO" id="GO:0003824">
    <property type="term" value="F:catalytic activity"/>
    <property type="evidence" value="ECO:0007669"/>
    <property type="project" value="InterPro"/>
</dbReference>
<dbReference type="InterPro" id="IPR029061">
    <property type="entry name" value="THDP-binding"/>
</dbReference>
<evidence type="ECO:0000259" key="1">
    <source>
        <dbReference type="Pfam" id="PF02775"/>
    </source>
</evidence>
<reference evidence="2 3" key="1">
    <citation type="journal article" date="2014" name="Genome Announc.">
        <title>Draft Genome Sequences of Marinobacter similis A3d10T and Marinobacter salarius R9SW1T.</title>
        <authorList>
            <person name="Ivanova E.P."/>
            <person name="Ng H.J."/>
            <person name="Webb H.K."/>
            <person name="Feng G."/>
            <person name="Oshima K."/>
            <person name="Hattori M."/>
            <person name="Ohkuma M."/>
            <person name="Sergeev A.F."/>
            <person name="Mikhailov V.V."/>
            <person name="Crawford R.J."/>
            <person name="Sawabe T."/>
        </authorList>
    </citation>
    <scope>NUCLEOTIDE SEQUENCE [LARGE SCALE GENOMIC DNA]</scope>
    <source>
        <strain evidence="2 3">A3d10</strain>
    </source>
</reference>
<dbReference type="HOGENOM" id="CLU_2955171_0_0_6"/>
<keyword evidence="3" id="KW-1185">Reference proteome</keyword>
<dbReference type="GO" id="GO:0030976">
    <property type="term" value="F:thiamine pyrophosphate binding"/>
    <property type="evidence" value="ECO:0007669"/>
    <property type="project" value="InterPro"/>
</dbReference>